<dbReference type="EMBL" id="RXOF01000006">
    <property type="protein sequence ID" value="RTQ49648.1"/>
    <property type="molecule type" value="Genomic_DNA"/>
</dbReference>
<comment type="caution">
    <text evidence="2">The sequence shown here is derived from an EMBL/GenBank/DDBJ whole genome shotgun (WGS) entry which is preliminary data.</text>
</comment>
<reference evidence="2 3" key="1">
    <citation type="submission" date="2018-12" db="EMBL/GenBank/DDBJ databases">
        <title>Hymenobacter gummosus sp. nov., isolated from a spring.</title>
        <authorList>
            <person name="Nie L."/>
        </authorList>
    </citation>
    <scope>NUCLEOTIDE SEQUENCE [LARGE SCALE GENOMIC DNA]</scope>
    <source>
        <strain evidence="2 3">KCTC 52166</strain>
    </source>
</reference>
<dbReference type="AlphaFoldDB" id="A0A3S0H979"/>
<sequence>MRHSILFALLLLMSWPGAAQRLVRDRVYPNSIYAFGRSVLTPQNQVLTALFKRHPQMPGYFGRAVFLNRQLDTTTTSQRVYNLAAGIPRLALSGGYAYTYGEPS</sequence>
<feature type="chain" id="PRO_5018689433" evidence="1">
    <location>
        <begin position="20"/>
        <end position="104"/>
    </location>
</feature>
<evidence type="ECO:0000256" key="1">
    <source>
        <dbReference type="SAM" id="SignalP"/>
    </source>
</evidence>
<name>A0A3S0H979_9BACT</name>
<dbReference type="Proteomes" id="UP000282184">
    <property type="component" value="Unassembled WGS sequence"/>
</dbReference>
<evidence type="ECO:0000313" key="3">
    <source>
        <dbReference type="Proteomes" id="UP000282184"/>
    </source>
</evidence>
<gene>
    <name evidence="2" type="ORF">EJV47_12585</name>
</gene>
<accession>A0A3S0H979</accession>
<protein>
    <submittedName>
        <fullName evidence="2">Uncharacterized protein</fullName>
    </submittedName>
</protein>
<organism evidence="2 3">
    <name type="scientific">Hymenobacter gummosus</name>
    <dbReference type="NCBI Taxonomy" id="1776032"/>
    <lineage>
        <taxon>Bacteria</taxon>
        <taxon>Pseudomonadati</taxon>
        <taxon>Bacteroidota</taxon>
        <taxon>Cytophagia</taxon>
        <taxon>Cytophagales</taxon>
        <taxon>Hymenobacteraceae</taxon>
        <taxon>Hymenobacter</taxon>
    </lineage>
</organism>
<feature type="signal peptide" evidence="1">
    <location>
        <begin position="1"/>
        <end position="19"/>
    </location>
</feature>
<keyword evidence="1" id="KW-0732">Signal</keyword>
<dbReference type="OrthoDB" id="9949830at2"/>
<dbReference type="RefSeq" id="WP_126693507.1">
    <property type="nucleotide sequence ID" value="NZ_RXOF01000006.1"/>
</dbReference>
<evidence type="ECO:0000313" key="2">
    <source>
        <dbReference type="EMBL" id="RTQ49648.1"/>
    </source>
</evidence>
<keyword evidence="3" id="KW-1185">Reference proteome</keyword>
<proteinExistence type="predicted"/>